<sequence length="459" mass="51025">MALPGKVVGQIGSQLYTTFILFDKAVANPDSANVVEYERMIDSDETVAAGIEFMILSALNSLDMYRNESSPQIETFINECFEMMEGTLIEVCSDILSGIWAGYSGSEIVYKADGAQIRWDYIATYHPRTVFFNIDKNTGRLDKAAPITQFRWFAGSPVQIPKNKCLIYAHNARFGTRYGTSQLRRVRKNWLLKDPLLKMWLNAVDKFGTPLVAAMVPDGDLADPDRPKNDDGSENRISNIEYMNRLLANLQHGTAITMASGTKDDAANIKSLFAGGAGIGDAFDNFTGYLNKMILRGMLVPSLIFDDGKNTGSYALGQAHFDIYTVMLRNIYKRLTECLLEQLVRPLVDMNFGPQKDYGEFPEREMSETDRNVLMGIFLQMTNSGYLDPAHQEDFDWVRGTLGAPERKIDPPADPSKAAQLFNQYNHYLRGAPGQNAPSGGTSIPPDTPEKGAVKDVPT</sequence>
<protein>
    <recommendedName>
        <fullName evidence="4">Portal protein</fullName>
    </recommendedName>
</protein>
<dbReference type="InterPro" id="IPR009279">
    <property type="entry name" value="Portal_Mu"/>
</dbReference>
<reference evidence="2 3" key="1">
    <citation type="journal article" date="2024" name="Int. J. Mol. Sci.">
        <title>Exploration of Alicyclobacillus spp. Genome in Search of Antibiotic Resistance.</title>
        <authorList>
            <person name="Bucka-Kolendo J."/>
            <person name="Kiousi D.E."/>
            <person name="Dekowska A."/>
            <person name="Mikolajczuk-Szczyrba A."/>
            <person name="Karadedos D.M."/>
            <person name="Michael P."/>
            <person name="Galanis A."/>
            <person name="Sokolowska B."/>
        </authorList>
    </citation>
    <scope>NUCLEOTIDE SEQUENCE [LARGE SCALE GENOMIC DNA]</scope>
    <source>
        <strain evidence="2 3">KKP 3000</strain>
    </source>
</reference>
<feature type="region of interest" description="Disordered" evidence="1">
    <location>
        <begin position="428"/>
        <end position="459"/>
    </location>
</feature>
<evidence type="ECO:0000313" key="3">
    <source>
        <dbReference type="Proteomes" id="UP001579974"/>
    </source>
</evidence>
<dbReference type="EMBL" id="JBDXSU010000028">
    <property type="protein sequence ID" value="MFB5192784.1"/>
    <property type="molecule type" value="Genomic_DNA"/>
</dbReference>
<dbReference type="Proteomes" id="UP001579974">
    <property type="component" value="Unassembled WGS sequence"/>
</dbReference>
<evidence type="ECO:0000256" key="1">
    <source>
        <dbReference type="SAM" id="MobiDB-lite"/>
    </source>
</evidence>
<gene>
    <name evidence="2" type="ORF">KKP3000_001998</name>
</gene>
<accession>A0ABV5AKJ4</accession>
<evidence type="ECO:0008006" key="4">
    <source>
        <dbReference type="Google" id="ProtNLM"/>
    </source>
</evidence>
<name>A0ABV5AKJ4_9BACL</name>
<evidence type="ECO:0000313" key="2">
    <source>
        <dbReference type="EMBL" id="MFB5192784.1"/>
    </source>
</evidence>
<comment type="caution">
    <text evidence="2">The sequence shown here is derived from an EMBL/GenBank/DDBJ whole genome shotgun (WGS) entry which is preliminary data.</text>
</comment>
<dbReference type="Pfam" id="PF06074">
    <property type="entry name" value="Portal_Mu"/>
    <property type="match status" value="1"/>
</dbReference>
<feature type="compositionally biased region" description="Basic and acidic residues" evidence="1">
    <location>
        <begin position="448"/>
        <end position="459"/>
    </location>
</feature>
<keyword evidence="3" id="KW-1185">Reference proteome</keyword>
<organism evidence="2 3">
    <name type="scientific">Alicyclobacillus fastidiosus</name>
    <dbReference type="NCBI Taxonomy" id="392011"/>
    <lineage>
        <taxon>Bacteria</taxon>
        <taxon>Bacillati</taxon>
        <taxon>Bacillota</taxon>
        <taxon>Bacilli</taxon>
        <taxon>Bacillales</taxon>
        <taxon>Alicyclobacillaceae</taxon>
        <taxon>Alicyclobacillus</taxon>
    </lineage>
</organism>
<proteinExistence type="predicted"/>
<dbReference type="RefSeq" id="WP_275473182.1">
    <property type="nucleotide sequence ID" value="NZ_CP162940.1"/>
</dbReference>